<comment type="similarity">
    <text evidence="3">Belongs to the DNA gyrase inhibitor YacG family.</text>
</comment>
<protein>
    <recommendedName>
        <fullName evidence="3">DNA gyrase inhibitor YacG</fullName>
    </recommendedName>
</protein>
<dbReference type="SUPFAM" id="SSF57716">
    <property type="entry name" value="Glucocorticoid receptor-like (DNA-binding domain)"/>
    <property type="match status" value="1"/>
</dbReference>
<evidence type="ECO:0000256" key="1">
    <source>
        <dbReference type="ARBA" id="ARBA00022723"/>
    </source>
</evidence>
<dbReference type="OrthoDB" id="9809663at2"/>
<keyword evidence="5" id="KW-1185">Reference proteome</keyword>
<dbReference type="InterPro" id="IPR013088">
    <property type="entry name" value="Znf_NHR/GATA"/>
</dbReference>
<dbReference type="PANTHER" id="PTHR36150">
    <property type="entry name" value="DNA GYRASE INHIBITOR YACG"/>
    <property type="match status" value="1"/>
</dbReference>
<organism evidence="4 5">
    <name type="scientific">Microvirga tunisiensis</name>
    <dbReference type="NCBI Taxonomy" id="2108360"/>
    <lineage>
        <taxon>Bacteria</taxon>
        <taxon>Pseudomonadati</taxon>
        <taxon>Pseudomonadota</taxon>
        <taxon>Alphaproteobacteria</taxon>
        <taxon>Hyphomicrobiales</taxon>
        <taxon>Methylobacteriaceae</taxon>
        <taxon>Microvirga</taxon>
    </lineage>
</organism>
<sequence length="67" mass="7421">MNAANENKPLASSGKCPICGKPSQLEYRPFCSKRCADVDLNRWLSGNYAIPAVESEESDQDEDDREA</sequence>
<dbReference type="HAMAP" id="MF_00649">
    <property type="entry name" value="DNA_gyrase_inhibitor_YacG"/>
    <property type="match status" value="1"/>
</dbReference>
<proteinExistence type="inferred from homology"/>
<keyword evidence="2 3" id="KW-0862">Zinc</keyword>
<dbReference type="PANTHER" id="PTHR36150:SF1">
    <property type="entry name" value="DNA GYRASE INHIBITOR YACG"/>
    <property type="match status" value="1"/>
</dbReference>
<comment type="cofactor">
    <cofactor evidence="3">
        <name>Zn(2+)</name>
        <dbReference type="ChEBI" id="CHEBI:29105"/>
    </cofactor>
    <text evidence="3">Binds 1 zinc ion.</text>
</comment>
<evidence type="ECO:0000256" key="2">
    <source>
        <dbReference type="ARBA" id="ARBA00022833"/>
    </source>
</evidence>
<dbReference type="GO" id="GO:0006355">
    <property type="term" value="P:regulation of DNA-templated transcription"/>
    <property type="evidence" value="ECO:0007669"/>
    <property type="project" value="InterPro"/>
</dbReference>
<dbReference type="InterPro" id="IPR005584">
    <property type="entry name" value="DNA_gyrase_inhibitor_YacG"/>
</dbReference>
<dbReference type="AlphaFoldDB" id="A0A5N7MJA2"/>
<feature type="binding site" evidence="3">
    <location>
        <position position="31"/>
    </location>
    <ligand>
        <name>Zn(2+)</name>
        <dbReference type="ChEBI" id="CHEBI:29105"/>
    </ligand>
</feature>
<name>A0A5N7MJA2_9HYPH</name>
<dbReference type="GO" id="GO:0008657">
    <property type="term" value="F:DNA topoisomerase type II (double strand cut, ATP-hydrolyzing) inhibitor activity"/>
    <property type="evidence" value="ECO:0007669"/>
    <property type="project" value="UniProtKB-UniRule"/>
</dbReference>
<reference evidence="4 5" key="1">
    <citation type="journal article" date="2019" name="Syst. Appl. Microbiol.">
        <title>Microvirga tunisiensis sp. nov., a root nodule symbiotic bacterium isolated from Lupinus micranthus and L. luteus grown in Northern Tunisia.</title>
        <authorList>
            <person name="Msaddak A."/>
            <person name="Rejili M."/>
            <person name="Duran D."/>
            <person name="Mars M."/>
            <person name="Palacios J.M."/>
            <person name="Ruiz-Argueso T."/>
            <person name="Rey L."/>
            <person name="Imperial J."/>
        </authorList>
    </citation>
    <scope>NUCLEOTIDE SEQUENCE [LARGE SCALE GENOMIC DNA]</scope>
    <source>
        <strain evidence="4 5">Lmie10</strain>
    </source>
</reference>
<dbReference type="Gene3D" id="3.30.50.10">
    <property type="entry name" value="Erythroid Transcription Factor GATA-1, subunit A"/>
    <property type="match status" value="1"/>
</dbReference>
<gene>
    <name evidence="3 4" type="primary">yacG</name>
    <name evidence="4" type="ORF">FS320_17550</name>
</gene>
<feature type="binding site" evidence="3">
    <location>
        <position position="19"/>
    </location>
    <ligand>
        <name>Zn(2+)</name>
        <dbReference type="ChEBI" id="CHEBI:29105"/>
    </ligand>
</feature>
<dbReference type="RefSeq" id="WP_152713121.1">
    <property type="nucleotide sequence ID" value="NZ_VOSJ01000066.1"/>
</dbReference>
<feature type="binding site" evidence="3">
    <location>
        <position position="16"/>
    </location>
    <ligand>
        <name>Zn(2+)</name>
        <dbReference type="ChEBI" id="CHEBI:29105"/>
    </ligand>
</feature>
<comment type="caution">
    <text evidence="4">The sequence shown here is derived from an EMBL/GenBank/DDBJ whole genome shotgun (WGS) entry which is preliminary data.</text>
</comment>
<dbReference type="Proteomes" id="UP000403266">
    <property type="component" value="Unassembled WGS sequence"/>
</dbReference>
<dbReference type="NCBIfam" id="NF002362">
    <property type="entry name" value="PRK01343.1"/>
    <property type="match status" value="1"/>
</dbReference>
<comment type="function">
    <text evidence="3">Inhibits all the catalytic activities of DNA gyrase by preventing its interaction with DNA. Acts by binding directly to the C-terminal domain of GyrB, which probably disrupts DNA binding by the gyrase.</text>
</comment>
<evidence type="ECO:0000313" key="4">
    <source>
        <dbReference type="EMBL" id="MPR26973.1"/>
    </source>
</evidence>
<evidence type="ECO:0000256" key="3">
    <source>
        <dbReference type="HAMAP-Rule" id="MF_00649"/>
    </source>
</evidence>
<dbReference type="EMBL" id="VOSK01000067">
    <property type="protein sequence ID" value="MPR26973.1"/>
    <property type="molecule type" value="Genomic_DNA"/>
</dbReference>
<feature type="binding site" evidence="3">
    <location>
        <position position="35"/>
    </location>
    <ligand>
        <name>Zn(2+)</name>
        <dbReference type="ChEBI" id="CHEBI:29105"/>
    </ligand>
</feature>
<dbReference type="GO" id="GO:0008270">
    <property type="term" value="F:zinc ion binding"/>
    <property type="evidence" value="ECO:0007669"/>
    <property type="project" value="UniProtKB-UniRule"/>
</dbReference>
<keyword evidence="1 3" id="KW-0479">Metal-binding</keyword>
<comment type="subunit">
    <text evidence="3">Interacts with GyrB.</text>
</comment>
<evidence type="ECO:0000313" key="5">
    <source>
        <dbReference type="Proteomes" id="UP000403266"/>
    </source>
</evidence>
<accession>A0A5N7MJA2</accession>
<dbReference type="Pfam" id="PF03884">
    <property type="entry name" value="YacG"/>
    <property type="match status" value="1"/>
</dbReference>